<reference evidence="2 3" key="1">
    <citation type="submission" date="2008-09" db="EMBL/GenBank/DDBJ databases">
        <authorList>
            <person name="Fulton L."/>
            <person name="Clifton S."/>
            <person name="Fulton B."/>
            <person name="Xu J."/>
            <person name="Minx P."/>
            <person name="Pepin K.H."/>
            <person name="Johnson M."/>
            <person name="Thiruvilangam P."/>
            <person name="Bhonagiri V."/>
            <person name="Nash W.E."/>
            <person name="Mardis E.R."/>
            <person name="Wilson R.K."/>
        </authorList>
    </citation>
    <scope>NUCLEOTIDE SEQUENCE [LARGE SCALE GENOMIC DNA]</scope>
    <source>
        <strain evidence="2 3">DSM 13275</strain>
    </source>
</reference>
<dbReference type="eggNOG" id="COG2110">
    <property type="taxonomic scope" value="Bacteria"/>
</dbReference>
<evidence type="ECO:0000259" key="1">
    <source>
        <dbReference type="Pfam" id="PF13643"/>
    </source>
</evidence>
<evidence type="ECO:0000313" key="2">
    <source>
        <dbReference type="EMBL" id="EEA85681.1"/>
    </source>
</evidence>
<sequence>MNKHTKVYLNRNEFGTVSGIKFIELHYADLTEFYYPIDLLVLASYKYHEGSTQKAFEKSFMEKYGMSMKEIQEEAALDLNKSLGVWMSKEFDVEKVGFKRIACIELDDRTITAECFAERIRNLFAVINLADGIGINIENIAMPVMGSCLKNLPDDEILSILVEQSRFAMEKTYNLDGIYIVDNDRERVMKFDRKMNEILNRTDVDQENVFSDEQCDEILCDMWSKMKYYREQVTSGKFKKRDRSDVLIEFEARIESRELRQFEFCVLARKMLEFIIYDIGGDKAGNRNLFQRIEYMRKTELASPRITAYMHIIRAFGNAEVHTDEEVEYSIEENYLDRQILVECLSRVVDYWIAYKYRSNKKTK</sequence>
<keyword evidence="3" id="KW-1185">Reference proteome</keyword>
<dbReference type="STRING" id="500633.CLOHIR_00668"/>
<dbReference type="AlphaFoldDB" id="B6FXR7"/>
<dbReference type="HOGENOM" id="CLU_760116_0_0_9"/>
<reference evidence="2 3" key="2">
    <citation type="submission" date="2008-10" db="EMBL/GenBank/DDBJ databases">
        <title>Draft genome sequence of Clostridium hiranonis (DSM 13275).</title>
        <authorList>
            <person name="Sudarsanam P."/>
            <person name="Ley R."/>
            <person name="Guruge J."/>
            <person name="Turnbaugh P.J."/>
            <person name="Mahowald M."/>
            <person name="Liep D."/>
            <person name="Gordon J."/>
        </authorList>
    </citation>
    <scope>NUCLEOTIDE SEQUENCE [LARGE SCALE GENOMIC DNA]</scope>
    <source>
        <strain evidence="2 3">DSM 13275</strain>
    </source>
</reference>
<comment type="caution">
    <text evidence="2">The sequence shown here is derived from an EMBL/GenBank/DDBJ whole genome shotgun (WGS) entry which is preliminary data.</text>
</comment>
<evidence type="ECO:0000313" key="3">
    <source>
        <dbReference type="Proteomes" id="UP000003178"/>
    </source>
</evidence>
<gene>
    <name evidence="2" type="ORF">CLOHIR_00668</name>
</gene>
<dbReference type="RefSeq" id="WP_006439579.1">
    <property type="nucleotide sequence ID" value="NZ_DS995356.1"/>
</dbReference>
<dbReference type="Pfam" id="PF13643">
    <property type="entry name" value="DUF4145"/>
    <property type="match status" value="1"/>
</dbReference>
<proteinExistence type="predicted"/>
<feature type="domain" description="DUF4145" evidence="1">
    <location>
        <begin position="265"/>
        <end position="327"/>
    </location>
</feature>
<dbReference type="OrthoDB" id="1550709at2"/>
<organism evidence="2 3">
    <name type="scientific">Peptacetobacter hiranonis (strain DSM 13275 / JCM 10541 / KCTC 15199 / TO-931)</name>
    <name type="common">Clostridium hiranonis</name>
    <dbReference type="NCBI Taxonomy" id="500633"/>
    <lineage>
        <taxon>Bacteria</taxon>
        <taxon>Bacillati</taxon>
        <taxon>Bacillota</taxon>
        <taxon>Clostridia</taxon>
        <taxon>Peptostreptococcales</taxon>
        <taxon>Peptostreptococcaceae</taxon>
        <taxon>Peptacetobacter</taxon>
    </lineage>
</organism>
<name>B6FXR7_PEPHT</name>
<dbReference type="EMBL" id="ABWP01000026">
    <property type="protein sequence ID" value="EEA85681.1"/>
    <property type="molecule type" value="Genomic_DNA"/>
</dbReference>
<dbReference type="Proteomes" id="UP000003178">
    <property type="component" value="Unassembled WGS sequence"/>
</dbReference>
<accession>B6FXR7</accession>
<dbReference type="InterPro" id="IPR025285">
    <property type="entry name" value="DUF4145"/>
</dbReference>
<protein>
    <recommendedName>
        <fullName evidence="1">DUF4145 domain-containing protein</fullName>
    </recommendedName>
</protein>